<name>A0A316YB94_9BASI</name>
<dbReference type="GeneID" id="37045243"/>
<sequence>MSTFTCRWGILATGGIAESFSLDLLLDPASREVRDVRHEIVAVASSSSQQRSQDFIARVGADKQQGDNVRVAAYGSYEELVADANVDVIYIATPHSHHYDNVKLCLRGGKNVCCEKPFTVNSTQTEKLIALAREKNVFLMEAVWIRFFPIMAEIRDLLHRQQIVGKILRSTSEFGERMPTDPNHRILNPNLAGGALLDIGIYPLTWQLSLLGEHPDNGGQPPKVTSSMIKSKATGVDEQTTLILDFERLGVQSTVNCNLNVKTHSFCTLVQGEKGDLQVSWAPMRPESYTFFPRKESDGDVDVQAAKTVTRDIPGHGMFWEADAVARCLRDGRKEADLCPLATTLLSQQIMETARSQNSLRYPDALEAAN</sequence>
<feature type="domain" description="Gfo/Idh/MocA-like oxidoreductase N-terminal" evidence="6">
    <location>
        <begin position="22"/>
        <end position="140"/>
    </location>
</feature>
<dbReference type="GO" id="GO:0000166">
    <property type="term" value="F:nucleotide binding"/>
    <property type="evidence" value="ECO:0007669"/>
    <property type="project" value="InterPro"/>
</dbReference>
<gene>
    <name evidence="8" type="ORF">FA10DRAFT_276579</name>
</gene>
<dbReference type="InterPro" id="IPR036291">
    <property type="entry name" value="NAD(P)-bd_dom_sf"/>
</dbReference>
<evidence type="ECO:0000256" key="3">
    <source>
        <dbReference type="ARBA" id="ARBA00038984"/>
    </source>
</evidence>
<dbReference type="AlphaFoldDB" id="A0A316YB94"/>
<evidence type="ECO:0000256" key="2">
    <source>
        <dbReference type="ARBA" id="ARBA00023002"/>
    </source>
</evidence>
<dbReference type="SUPFAM" id="SSF55347">
    <property type="entry name" value="Glyceraldehyde-3-phosphate dehydrogenase-like, C-terminal domain"/>
    <property type="match status" value="1"/>
</dbReference>
<dbReference type="Gene3D" id="3.30.360.10">
    <property type="entry name" value="Dihydrodipicolinate Reductase, domain 2"/>
    <property type="match status" value="1"/>
</dbReference>
<proteinExistence type="inferred from homology"/>
<dbReference type="PANTHER" id="PTHR22604:SF105">
    <property type="entry name" value="TRANS-1,2-DIHYDROBENZENE-1,2-DIOL DEHYDROGENASE"/>
    <property type="match status" value="1"/>
</dbReference>
<feature type="domain" description="GFO/IDH/MocA-like oxidoreductase" evidence="7">
    <location>
        <begin position="154"/>
        <end position="277"/>
    </location>
</feature>
<evidence type="ECO:0000313" key="9">
    <source>
        <dbReference type="Proteomes" id="UP000245768"/>
    </source>
</evidence>
<dbReference type="Pfam" id="PF01408">
    <property type="entry name" value="GFO_IDH_MocA"/>
    <property type="match status" value="1"/>
</dbReference>
<protein>
    <recommendedName>
        <fullName evidence="3">D-xylose 1-dehydrogenase (NADP(+), D-xylono-1,5-lactone-forming)</fullName>
        <ecNumber evidence="3">1.1.1.179</ecNumber>
    </recommendedName>
    <alternativeName>
        <fullName evidence="4">D-xylose-NADP dehydrogenase</fullName>
    </alternativeName>
</protein>
<keyword evidence="2" id="KW-0560">Oxidoreductase</keyword>
<dbReference type="InterPro" id="IPR055170">
    <property type="entry name" value="GFO_IDH_MocA-like_dom"/>
</dbReference>
<accession>A0A316YB94</accession>
<dbReference type="GO" id="GO:0047837">
    <property type="term" value="F:D-xylose 1-dehydrogenase (NADP+) activity"/>
    <property type="evidence" value="ECO:0007669"/>
    <property type="project" value="UniProtKB-EC"/>
</dbReference>
<dbReference type="SUPFAM" id="SSF51735">
    <property type="entry name" value="NAD(P)-binding Rossmann-fold domains"/>
    <property type="match status" value="1"/>
</dbReference>
<evidence type="ECO:0000313" key="8">
    <source>
        <dbReference type="EMBL" id="PWN86827.1"/>
    </source>
</evidence>
<organism evidence="8 9">
    <name type="scientific">Acaromyces ingoldii</name>
    <dbReference type="NCBI Taxonomy" id="215250"/>
    <lineage>
        <taxon>Eukaryota</taxon>
        <taxon>Fungi</taxon>
        <taxon>Dikarya</taxon>
        <taxon>Basidiomycota</taxon>
        <taxon>Ustilaginomycotina</taxon>
        <taxon>Exobasidiomycetes</taxon>
        <taxon>Exobasidiales</taxon>
        <taxon>Cryptobasidiaceae</taxon>
        <taxon>Acaromyces</taxon>
    </lineage>
</organism>
<dbReference type="InterPro" id="IPR050984">
    <property type="entry name" value="Gfo/Idh/MocA_domain"/>
</dbReference>
<comment type="catalytic activity">
    <reaction evidence="5">
        <text>D-xylose + NADP(+) = D-xylono-1,5-lactone + NADPH + H(+)</text>
        <dbReference type="Rhea" id="RHEA:22000"/>
        <dbReference type="ChEBI" id="CHEBI:15378"/>
        <dbReference type="ChEBI" id="CHEBI:15867"/>
        <dbReference type="ChEBI" id="CHEBI:53455"/>
        <dbReference type="ChEBI" id="CHEBI:57783"/>
        <dbReference type="ChEBI" id="CHEBI:58349"/>
        <dbReference type="EC" id="1.1.1.179"/>
    </reaction>
</comment>
<dbReference type="OrthoDB" id="2129491at2759"/>
<dbReference type="PANTHER" id="PTHR22604">
    <property type="entry name" value="OXIDOREDUCTASES"/>
    <property type="match status" value="1"/>
</dbReference>
<evidence type="ECO:0000256" key="1">
    <source>
        <dbReference type="ARBA" id="ARBA00010928"/>
    </source>
</evidence>
<evidence type="ECO:0000259" key="7">
    <source>
        <dbReference type="Pfam" id="PF22725"/>
    </source>
</evidence>
<dbReference type="FunCoup" id="A0A316YB94">
    <property type="interactions" value="3"/>
</dbReference>
<dbReference type="EMBL" id="KZ819642">
    <property type="protein sequence ID" value="PWN86827.1"/>
    <property type="molecule type" value="Genomic_DNA"/>
</dbReference>
<evidence type="ECO:0000259" key="6">
    <source>
        <dbReference type="Pfam" id="PF01408"/>
    </source>
</evidence>
<dbReference type="Gene3D" id="3.40.50.720">
    <property type="entry name" value="NAD(P)-binding Rossmann-like Domain"/>
    <property type="match status" value="1"/>
</dbReference>
<evidence type="ECO:0000256" key="5">
    <source>
        <dbReference type="ARBA" id="ARBA00049233"/>
    </source>
</evidence>
<comment type="similarity">
    <text evidence="1">Belongs to the Gfo/Idh/MocA family.</text>
</comment>
<dbReference type="STRING" id="215250.A0A316YB94"/>
<dbReference type="EC" id="1.1.1.179" evidence="3"/>
<keyword evidence="9" id="KW-1185">Reference proteome</keyword>
<dbReference type="InParanoid" id="A0A316YB94"/>
<reference evidence="8 9" key="1">
    <citation type="journal article" date="2018" name="Mol. Biol. Evol.">
        <title>Broad Genomic Sampling Reveals a Smut Pathogenic Ancestry of the Fungal Clade Ustilaginomycotina.</title>
        <authorList>
            <person name="Kijpornyongpan T."/>
            <person name="Mondo S.J."/>
            <person name="Barry K."/>
            <person name="Sandor L."/>
            <person name="Lee J."/>
            <person name="Lipzen A."/>
            <person name="Pangilinan J."/>
            <person name="LaButti K."/>
            <person name="Hainaut M."/>
            <person name="Henrissat B."/>
            <person name="Grigoriev I.V."/>
            <person name="Spatafora J.W."/>
            <person name="Aime M.C."/>
        </authorList>
    </citation>
    <scope>NUCLEOTIDE SEQUENCE [LARGE SCALE GENOMIC DNA]</scope>
    <source>
        <strain evidence="8 9">MCA 4198</strain>
    </source>
</reference>
<dbReference type="Pfam" id="PF22725">
    <property type="entry name" value="GFO_IDH_MocA_C3"/>
    <property type="match status" value="1"/>
</dbReference>
<evidence type="ECO:0000256" key="4">
    <source>
        <dbReference type="ARBA" id="ARBA00042988"/>
    </source>
</evidence>
<dbReference type="Proteomes" id="UP000245768">
    <property type="component" value="Unassembled WGS sequence"/>
</dbReference>
<dbReference type="InterPro" id="IPR000683">
    <property type="entry name" value="Gfo/Idh/MocA-like_OxRdtase_N"/>
</dbReference>
<dbReference type="RefSeq" id="XP_025374025.1">
    <property type="nucleotide sequence ID" value="XM_025523327.1"/>
</dbReference>